<dbReference type="AlphaFoldDB" id="A0A0B1SMD7"/>
<feature type="signal peptide" evidence="2">
    <location>
        <begin position="1"/>
        <end position="23"/>
    </location>
</feature>
<keyword evidence="6" id="KW-1185">Reference proteome</keyword>
<feature type="disulfide bond" evidence="1">
    <location>
        <begin position="26"/>
        <end position="60"/>
    </location>
</feature>
<dbReference type="PROSITE" id="PS51670">
    <property type="entry name" value="SHKT"/>
    <property type="match status" value="1"/>
</dbReference>
<dbReference type="Gene3D" id="1.10.10.1870">
    <property type="entry name" value="ShTK domain-like"/>
    <property type="match status" value="1"/>
</dbReference>
<proteinExistence type="predicted"/>
<dbReference type="EMBL" id="KN561571">
    <property type="protein sequence ID" value="KHJ86089.1"/>
    <property type="molecule type" value="Genomic_DNA"/>
</dbReference>
<dbReference type="Pfam" id="PF01549">
    <property type="entry name" value="ShK"/>
    <property type="match status" value="1"/>
</dbReference>
<keyword evidence="2" id="KW-0732">Signal</keyword>
<feature type="chain" id="PRO_5007390375" evidence="2">
    <location>
        <begin position="24"/>
        <end position="60"/>
    </location>
</feature>
<feature type="domain" description="ShKT" evidence="3">
    <location>
        <begin position="26"/>
        <end position="60"/>
    </location>
</feature>
<evidence type="ECO:0000313" key="6">
    <source>
        <dbReference type="Proteomes" id="UP000053660"/>
    </source>
</evidence>
<evidence type="ECO:0000256" key="1">
    <source>
        <dbReference type="PROSITE-ProRule" id="PRU01005"/>
    </source>
</evidence>
<comment type="caution">
    <text evidence="1">Lacks conserved residue(s) required for the propagation of feature annotation.</text>
</comment>
<keyword evidence="1" id="KW-1015">Disulfide bond</keyword>
<evidence type="ECO:0000259" key="3">
    <source>
        <dbReference type="PROSITE" id="PS51670"/>
    </source>
</evidence>
<reference evidence="5 6" key="1">
    <citation type="submission" date="2014-03" db="EMBL/GenBank/DDBJ databases">
        <title>Draft genome of the hookworm Oesophagostomum dentatum.</title>
        <authorList>
            <person name="Mitreva M."/>
        </authorList>
    </citation>
    <scope>NUCLEOTIDE SEQUENCE [LARGE SCALE GENOMIC DNA]</scope>
    <source>
        <strain evidence="5 6">OD-Hann</strain>
    </source>
</reference>
<protein>
    <submittedName>
        <fullName evidence="5">ShTK domain protein</fullName>
    </submittedName>
</protein>
<evidence type="ECO:0000256" key="2">
    <source>
        <dbReference type="SAM" id="SignalP"/>
    </source>
</evidence>
<evidence type="ECO:0000313" key="5">
    <source>
        <dbReference type="EMBL" id="KHJ86089.1"/>
    </source>
</evidence>
<evidence type="ECO:0000313" key="4">
    <source>
        <dbReference type="EMBL" id="KHJ84248.1"/>
    </source>
</evidence>
<dbReference type="InterPro" id="IPR003582">
    <property type="entry name" value="ShKT_dom"/>
</dbReference>
<dbReference type="EMBL" id="KN569394">
    <property type="protein sequence ID" value="KHJ84248.1"/>
    <property type="molecule type" value="Genomic_DNA"/>
</dbReference>
<name>A0A0B1SMD7_OESDE</name>
<dbReference type="Proteomes" id="UP000053660">
    <property type="component" value="Unassembled WGS sequence"/>
</dbReference>
<gene>
    <name evidence="5" type="ORF">OESDEN_14172</name>
    <name evidence="4" type="ORF">OESDEN_16041</name>
</gene>
<accession>A0A0B1SMD7</accession>
<organism evidence="5 6">
    <name type="scientific">Oesophagostomum dentatum</name>
    <name type="common">Nodular worm</name>
    <dbReference type="NCBI Taxonomy" id="61180"/>
    <lineage>
        <taxon>Eukaryota</taxon>
        <taxon>Metazoa</taxon>
        <taxon>Ecdysozoa</taxon>
        <taxon>Nematoda</taxon>
        <taxon>Chromadorea</taxon>
        <taxon>Rhabditida</taxon>
        <taxon>Rhabditina</taxon>
        <taxon>Rhabditomorpha</taxon>
        <taxon>Strongyloidea</taxon>
        <taxon>Strongylidae</taxon>
        <taxon>Oesophagostomum</taxon>
    </lineage>
</organism>
<sequence length="60" mass="6556">MFNARLLAVVCLIAFLAIAVSEAAECLDKLGSHCDVFRPFCFDKKWADLKGKCAKTCGLC</sequence>